<dbReference type="AlphaFoldDB" id="A0A7W7RYS6"/>
<evidence type="ECO:0000256" key="3">
    <source>
        <dbReference type="ARBA" id="ARBA00022801"/>
    </source>
</evidence>
<dbReference type="Proteomes" id="UP000534286">
    <property type="component" value="Unassembled WGS sequence"/>
</dbReference>
<keyword evidence="2" id="KW-0645">Protease</keyword>
<keyword evidence="3" id="KW-0378">Hydrolase</keyword>
<feature type="domain" description="Prohead serine protease" evidence="4">
    <location>
        <begin position="17"/>
        <end position="148"/>
    </location>
</feature>
<organism evidence="5 6">
    <name type="scientific">Streptosporangium album</name>
    <dbReference type="NCBI Taxonomy" id="47479"/>
    <lineage>
        <taxon>Bacteria</taxon>
        <taxon>Bacillati</taxon>
        <taxon>Actinomycetota</taxon>
        <taxon>Actinomycetes</taxon>
        <taxon>Streptosporangiales</taxon>
        <taxon>Streptosporangiaceae</taxon>
        <taxon>Streptosporangium</taxon>
    </lineage>
</organism>
<accession>A0A7W7RYS6</accession>
<evidence type="ECO:0000313" key="6">
    <source>
        <dbReference type="Proteomes" id="UP000534286"/>
    </source>
</evidence>
<evidence type="ECO:0000256" key="1">
    <source>
        <dbReference type="ARBA" id="ARBA00022612"/>
    </source>
</evidence>
<keyword evidence="6" id="KW-1185">Reference proteome</keyword>
<sequence length="364" mass="38814">MDAKGLHVEIKDEVKGQVKAVFSTFNVIDSDKDVTPPGAFEDGAPVLISAYGHTSWQGELPVGKGTIRQTSKEAIFEGQFFMNTDHGKNAFLTVKELSDAGLQEWSFGYDPVDYSFGEFDGQKVRFLNKLKVHEVSPVLLGAGVNTRTLSAKSAGPGIAVRRGRVLAPHDTEVTSRSWDGSKTAAGIADDARPSELRTAYAWVDADGDPEVKSSYRFAHHHGVGGPANVRACLMGIARLNDAKGGIPDADRKGVYEHLAAHLRDADVEVPGLKDAPGGSLKYSEEGHAVLAAVSAFVDRTAEVMALRALKGKGMAPRSADLLGWISDDLGRLKSLLSAPLGDDEPTDEQIASLIARSVAQLNGI</sequence>
<evidence type="ECO:0000256" key="2">
    <source>
        <dbReference type="ARBA" id="ARBA00022670"/>
    </source>
</evidence>
<comment type="caution">
    <text evidence="5">The sequence shown here is derived from an EMBL/GenBank/DDBJ whole genome shotgun (WGS) entry which is preliminary data.</text>
</comment>
<dbReference type="GO" id="GO:0008233">
    <property type="term" value="F:peptidase activity"/>
    <property type="evidence" value="ECO:0007669"/>
    <property type="project" value="UniProtKB-KW"/>
</dbReference>
<proteinExistence type="predicted"/>
<gene>
    <name evidence="5" type="ORF">FHR32_005120</name>
</gene>
<dbReference type="Pfam" id="PF04586">
    <property type="entry name" value="Peptidase_S78"/>
    <property type="match status" value="1"/>
</dbReference>
<evidence type="ECO:0000259" key="4">
    <source>
        <dbReference type="Pfam" id="PF04586"/>
    </source>
</evidence>
<dbReference type="RefSeq" id="WP_184756908.1">
    <property type="nucleotide sequence ID" value="NZ_BAABEK010000005.1"/>
</dbReference>
<evidence type="ECO:0000313" key="5">
    <source>
        <dbReference type="EMBL" id="MBB4940743.1"/>
    </source>
</evidence>
<dbReference type="GO" id="GO:0006508">
    <property type="term" value="P:proteolysis"/>
    <property type="evidence" value="ECO:0007669"/>
    <property type="project" value="UniProtKB-KW"/>
</dbReference>
<keyword evidence="1" id="KW-1188">Viral release from host cell</keyword>
<dbReference type="EMBL" id="JACHJU010000002">
    <property type="protein sequence ID" value="MBB4940743.1"/>
    <property type="molecule type" value="Genomic_DNA"/>
</dbReference>
<protein>
    <recommendedName>
        <fullName evidence="4">Prohead serine protease domain-containing protein</fullName>
    </recommendedName>
</protein>
<dbReference type="InterPro" id="IPR054613">
    <property type="entry name" value="Peptidase_S78_dom"/>
</dbReference>
<reference evidence="5 6" key="1">
    <citation type="submission" date="2020-08" db="EMBL/GenBank/DDBJ databases">
        <title>Sequencing the genomes of 1000 actinobacteria strains.</title>
        <authorList>
            <person name="Klenk H.-P."/>
        </authorList>
    </citation>
    <scope>NUCLEOTIDE SEQUENCE [LARGE SCALE GENOMIC DNA]</scope>
    <source>
        <strain evidence="5 6">DSM 43023</strain>
    </source>
</reference>
<name>A0A7W7RYS6_9ACTN</name>